<evidence type="ECO:0000256" key="2">
    <source>
        <dbReference type="ARBA" id="ARBA00021310"/>
    </source>
</evidence>
<dbReference type="InterPro" id="IPR022572">
    <property type="entry name" value="DNA_rep/recomb_RecO_N"/>
</dbReference>
<dbReference type="Gene3D" id="1.20.1440.120">
    <property type="entry name" value="Recombination protein O, C-terminal domain"/>
    <property type="match status" value="1"/>
</dbReference>
<keyword evidence="3 7" id="KW-0227">DNA damage</keyword>
<evidence type="ECO:0000256" key="1">
    <source>
        <dbReference type="ARBA" id="ARBA00007452"/>
    </source>
</evidence>
<dbReference type="GO" id="GO:0043590">
    <property type="term" value="C:bacterial nucleoid"/>
    <property type="evidence" value="ECO:0007669"/>
    <property type="project" value="TreeGrafter"/>
</dbReference>
<evidence type="ECO:0000313" key="10">
    <source>
        <dbReference type="Proteomes" id="UP000323632"/>
    </source>
</evidence>
<comment type="function">
    <text evidence="7">Involved in DNA repair and RecF pathway recombination.</text>
</comment>
<dbReference type="NCBIfam" id="TIGR00613">
    <property type="entry name" value="reco"/>
    <property type="match status" value="1"/>
</dbReference>
<proteinExistence type="inferred from homology"/>
<dbReference type="SUPFAM" id="SSF57863">
    <property type="entry name" value="ArfGap/RecO-like zinc finger"/>
    <property type="match status" value="1"/>
</dbReference>
<comment type="similarity">
    <text evidence="1 7">Belongs to the RecO family.</text>
</comment>
<dbReference type="PANTHER" id="PTHR33991">
    <property type="entry name" value="DNA REPAIR PROTEIN RECO"/>
    <property type="match status" value="1"/>
</dbReference>
<keyword evidence="4 7" id="KW-0233">DNA recombination</keyword>
<reference evidence="9 10" key="1">
    <citation type="submission" date="2019-09" db="EMBL/GenBank/DDBJ databases">
        <title>Genome sequence and assembly of Taibaiella sp.</title>
        <authorList>
            <person name="Chhetri G."/>
        </authorList>
    </citation>
    <scope>NUCLEOTIDE SEQUENCE [LARGE SCALE GENOMIC DNA]</scope>
    <source>
        <strain evidence="9 10">KVB11</strain>
    </source>
</reference>
<feature type="domain" description="DNA replication/recombination mediator RecO N-terminal" evidence="8">
    <location>
        <begin position="1"/>
        <end position="77"/>
    </location>
</feature>
<sequence length="244" mass="27635">MVHTTRGIVLKTVKYGETSLICTVFTELLGMQSYIVKGVRSAKAKGRKANVLFAGSVLDMIVYEQANKNLQNIKEYQSYLIYQSVQEDVVKNGVALFAMEVIKQLLAAHDPQPELFEFLLNFLMQLDEDATTSIANYPLYFIIQSAKFAGYYLSGEYNTESPFADIHEGRFSTHSSAYPPFITGTYASLMSELNQASSLNEIQQIKMTAEERKTVLQYFLSFLQLHVPHFKELKTIAVLTAIFY</sequence>
<evidence type="ECO:0000313" key="9">
    <source>
        <dbReference type="EMBL" id="KAA5537479.1"/>
    </source>
</evidence>
<keyword evidence="5 7" id="KW-0234">DNA repair</keyword>
<evidence type="ECO:0000259" key="8">
    <source>
        <dbReference type="Pfam" id="PF11967"/>
    </source>
</evidence>
<dbReference type="Pfam" id="PF11967">
    <property type="entry name" value="RecO_N"/>
    <property type="match status" value="1"/>
</dbReference>
<dbReference type="PANTHER" id="PTHR33991:SF1">
    <property type="entry name" value="DNA REPAIR PROTEIN RECO"/>
    <property type="match status" value="1"/>
</dbReference>
<evidence type="ECO:0000256" key="7">
    <source>
        <dbReference type="HAMAP-Rule" id="MF_00201"/>
    </source>
</evidence>
<dbReference type="RefSeq" id="WP_150032055.1">
    <property type="nucleotide sequence ID" value="NZ_VWSH01000001.1"/>
</dbReference>
<gene>
    <name evidence="7 9" type="primary">recO</name>
    <name evidence="9" type="ORF">F0919_07325</name>
</gene>
<dbReference type="Pfam" id="PF02565">
    <property type="entry name" value="RecO_C"/>
    <property type="match status" value="1"/>
</dbReference>
<evidence type="ECO:0000256" key="6">
    <source>
        <dbReference type="ARBA" id="ARBA00033409"/>
    </source>
</evidence>
<keyword evidence="10" id="KW-1185">Reference proteome</keyword>
<evidence type="ECO:0000256" key="3">
    <source>
        <dbReference type="ARBA" id="ARBA00022763"/>
    </source>
</evidence>
<organism evidence="9 10">
    <name type="scientific">Taibaiella lutea</name>
    <dbReference type="NCBI Taxonomy" id="2608001"/>
    <lineage>
        <taxon>Bacteria</taxon>
        <taxon>Pseudomonadati</taxon>
        <taxon>Bacteroidota</taxon>
        <taxon>Chitinophagia</taxon>
        <taxon>Chitinophagales</taxon>
        <taxon>Chitinophagaceae</taxon>
        <taxon>Taibaiella</taxon>
    </lineage>
</organism>
<dbReference type="EMBL" id="VWSH01000001">
    <property type="protein sequence ID" value="KAA5537479.1"/>
    <property type="molecule type" value="Genomic_DNA"/>
</dbReference>
<name>A0A5M6CW53_9BACT</name>
<dbReference type="InterPro" id="IPR042242">
    <property type="entry name" value="RecO_C"/>
</dbReference>
<dbReference type="InterPro" id="IPR037278">
    <property type="entry name" value="ARFGAP/RecO"/>
</dbReference>
<dbReference type="AlphaFoldDB" id="A0A5M6CW53"/>
<dbReference type="GO" id="GO:0006302">
    <property type="term" value="P:double-strand break repair"/>
    <property type="evidence" value="ECO:0007669"/>
    <property type="project" value="TreeGrafter"/>
</dbReference>
<dbReference type="InterPro" id="IPR003717">
    <property type="entry name" value="RecO"/>
</dbReference>
<comment type="caution">
    <text evidence="9">The sequence shown here is derived from an EMBL/GenBank/DDBJ whole genome shotgun (WGS) entry which is preliminary data.</text>
</comment>
<evidence type="ECO:0000256" key="5">
    <source>
        <dbReference type="ARBA" id="ARBA00023204"/>
    </source>
</evidence>
<dbReference type="SUPFAM" id="SSF50249">
    <property type="entry name" value="Nucleic acid-binding proteins"/>
    <property type="match status" value="1"/>
</dbReference>
<dbReference type="GO" id="GO:0006310">
    <property type="term" value="P:DNA recombination"/>
    <property type="evidence" value="ECO:0007669"/>
    <property type="project" value="UniProtKB-UniRule"/>
</dbReference>
<evidence type="ECO:0000256" key="4">
    <source>
        <dbReference type="ARBA" id="ARBA00023172"/>
    </source>
</evidence>
<dbReference type="InterPro" id="IPR012340">
    <property type="entry name" value="NA-bd_OB-fold"/>
</dbReference>
<dbReference type="HAMAP" id="MF_00201">
    <property type="entry name" value="RecO"/>
    <property type="match status" value="1"/>
</dbReference>
<dbReference type="Gene3D" id="2.40.50.140">
    <property type="entry name" value="Nucleic acid-binding proteins"/>
    <property type="match status" value="1"/>
</dbReference>
<dbReference type="Proteomes" id="UP000323632">
    <property type="component" value="Unassembled WGS sequence"/>
</dbReference>
<protein>
    <recommendedName>
        <fullName evidence="2 7">DNA repair protein RecO</fullName>
    </recommendedName>
    <alternativeName>
        <fullName evidence="6 7">Recombination protein O</fullName>
    </alternativeName>
</protein>
<accession>A0A5M6CW53</accession>